<dbReference type="Proteomes" id="UP000014760">
    <property type="component" value="Unassembled WGS sequence"/>
</dbReference>
<dbReference type="EMBL" id="AMQN01004303">
    <property type="status" value="NOT_ANNOTATED_CDS"/>
    <property type="molecule type" value="Genomic_DNA"/>
</dbReference>
<feature type="transmembrane region" description="Helical" evidence="2">
    <location>
        <begin position="90"/>
        <end position="112"/>
    </location>
</feature>
<reference evidence="3 5" key="2">
    <citation type="journal article" date="2013" name="Nature">
        <title>Insights into bilaterian evolution from three spiralian genomes.</title>
        <authorList>
            <person name="Simakov O."/>
            <person name="Marletaz F."/>
            <person name="Cho S.J."/>
            <person name="Edsinger-Gonzales E."/>
            <person name="Havlak P."/>
            <person name="Hellsten U."/>
            <person name="Kuo D.H."/>
            <person name="Larsson T."/>
            <person name="Lv J."/>
            <person name="Arendt D."/>
            <person name="Savage R."/>
            <person name="Osoegawa K."/>
            <person name="de Jong P."/>
            <person name="Grimwood J."/>
            <person name="Chapman J.A."/>
            <person name="Shapiro H."/>
            <person name="Aerts A."/>
            <person name="Otillar R.P."/>
            <person name="Terry A.Y."/>
            <person name="Boore J.L."/>
            <person name="Grigoriev I.V."/>
            <person name="Lindberg D.R."/>
            <person name="Seaver E.C."/>
            <person name="Weisblat D.A."/>
            <person name="Putnam N.H."/>
            <person name="Rokhsar D.S."/>
        </authorList>
    </citation>
    <scope>NUCLEOTIDE SEQUENCE</scope>
    <source>
        <strain evidence="3 5">I ESC-2004</strain>
    </source>
</reference>
<feature type="compositionally biased region" description="Polar residues" evidence="1">
    <location>
        <begin position="44"/>
        <end position="53"/>
    </location>
</feature>
<protein>
    <submittedName>
        <fullName evidence="3 4">Uncharacterized protein</fullName>
    </submittedName>
</protein>
<name>R7VK70_CAPTE</name>
<proteinExistence type="predicted"/>
<evidence type="ECO:0000256" key="1">
    <source>
        <dbReference type="SAM" id="MobiDB-lite"/>
    </source>
</evidence>
<gene>
    <name evidence="3" type="ORF">CAPTEDRAFT_185493</name>
</gene>
<evidence type="ECO:0000313" key="3">
    <source>
        <dbReference type="EMBL" id="ELU16530.1"/>
    </source>
</evidence>
<evidence type="ECO:0000313" key="4">
    <source>
        <dbReference type="EnsemblMetazoa" id="CapteP185493"/>
    </source>
</evidence>
<evidence type="ECO:0000256" key="2">
    <source>
        <dbReference type="SAM" id="Phobius"/>
    </source>
</evidence>
<feature type="compositionally biased region" description="Acidic residues" evidence="1">
    <location>
        <begin position="68"/>
        <end position="80"/>
    </location>
</feature>
<reference evidence="4" key="3">
    <citation type="submission" date="2015-06" db="UniProtKB">
        <authorList>
            <consortium name="EnsemblMetazoa"/>
        </authorList>
    </citation>
    <scope>IDENTIFICATION</scope>
</reference>
<dbReference type="EMBL" id="KB293112">
    <property type="protein sequence ID" value="ELU16530.1"/>
    <property type="molecule type" value="Genomic_DNA"/>
</dbReference>
<organism evidence="3">
    <name type="scientific">Capitella teleta</name>
    <name type="common">Polychaete worm</name>
    <dbReference type="NCBI Taxonomy" id="283909"/>
    <lineage>
        <taxon>Eukaryota</taxon>
        <taxon>Metazoa</taxon>
        <taxon>Spiralia</taxon>
        <taxon>Lophotrochozoa</taxon>
        <taxon>Annelida</taxon>
        <taxon>Polychaeta</taxon>
        <taxon>Sedentaria</taxon>
        <taxon>Scolecida</taxon>
        <taxon>Capitellidae</taxon>
        <taxon>Capitella</taxon>
    </lineage>
</organism>
<sequence>MADSKSECYEANIKTRSLDESCVEVSVISSKCASDDEKLKGSFSRASSTSHPSDSGIIAESTSKSSEDDLDDPYDDDDDLEKPLEKKVDVYFVILATALGAILIGAMLYFAVSPMVEDVERTFEISIPEPVTKTIVTTQQDDTTAVLVPTVTTVLPYEYEIEYEFD</sequence>
<feature type="region of interest" description="Disordered" evidence="1">
    <location>
        <begin position="36"/>
        <end position="80"/>
    </location>
</feature>
<keyword evidence="2" id="KW-1133">Transmembrane helix</keyword>
<keyword evidence="5" id="KW-1185">Reference proteome</keyword>
<accession>R7VK70</accession>
<keyword evidence="2" id="KW-0812">Transmembrane</keyword>
<dbReference type="EnsemblMetazoa" id="CapteT185493">
    <property type="protein sequence ID" value="CapteP185493"/>
    <property type="gene ID" value="CapteG185493"/>
</dbReference>
<dbReference type="HOGENOM" id="CLU_1604295_0_0_1"/>
<dbReference type="AlphaFoldDB" id="R7VK70"/>
<keyword evidence="2" id="KW-0472">Membrane</keyword>
<reference evidence="5" key="1">
    <citation type="submission" date="2012-12" db="EMBL/GenBank/DDBJ databases">
        <authorList>
            <person name="Hellsten U."/>
            <person name="Grimwood J."/>
            <person name="Chapman J.A."/>
            <person name="Shapiro H."/>
            <person name="Aerts A."/>
            <person name="Otillar R.P."/>
            <person name="Terry A.Y."/>
            <person name="Boore J.L."/>
            <person name="Simakov O."/>
            <person name="Marletaz F."/>
            <person name="Cho S.-J."/>
            <person name="Edsinger-Gonzales E."/>
            <person name="Havlak P."/>
            <person name="Kuo D.-H."/>
            <person name="Larsson T."/>
            <person name="Lv J."/>
            <person name="Arendt D."/>
            <person name="Savage R."/>
            <person name="Osoegawa K."/>
            <person name="de Jong P."/>
            <person name="Lindberg D.R."/>
            <person name="Seaver E.C."/>
            <person name="Weisblat D.A."/>
            <person name="Putnam N.H."/>
            <person name="Grigoriev I.V."/>
            <person name="Rokhsar D.S."/>
        </authorList>
    </citation>
    <scope>NUCLEOTIDE SEQUENCE</scope>
    <source>
        <strain evidence="5">I ESC-2004</strain>
    </source>
</reference>
<evidence type="ECO:0000313" key="5">
    <source>
        <dbReference type="Proteomes" id="UP000014760"/>
    </source>
</evidence>